<sequence>MALPSASSRLLLPLSGILIVLLVLSGWQPYDRLTWLLEVFPVLIALPLLWFTRHSFPLTSLLYLCIFLHASVLILGGAYTYARVPLGFWMADWFELSRNPYDKIGHFAQGFIPVLVAREILLRGRYVQGRRMLVFLLLCIVLAISATYELIEWGAAVALGQGADEFLGTQGDPWDTQSDMGFALLGAAISLLTLSRWHDRQLARLTTAAVPSSASAP</sequence>
<dbReference type="InterPro" id="IPR058534">
    <property type="entry name" value="YjdF"/>
</dbReference>
<name>A0ABV8MTT1_9NEIS</name>
<dbReference type="PIRSF" id="PIRSF020606">
    <property type="entry name" value="UCP020606"/>
    <property type="match status" value="1"/>
</dbReference>
<dbReference type="RefSeq" id="WP_378164921.1">
    <property type="nucleotide sequence ID" value="NZ_JBHSBU010000001.1"/>
</dbReference>
<organism evidence="2 3">
    <name type="scientific">Chitinimonas lacunae</name>
    <dbReference type="NCBI Taxonomy" id="1963018"/>
    <lineage>
        <taxon>Bacteria</taxon>
        <taxon>Pseudomonadati</taxon>
        <taxon>Pseudomonadota</taxon>
        <taxon>Betaproteobacteria</taxon>
        <taxon>Neisseriales</taxon>
        <taxon>Chitinibacteraceae</taxon>
        <taxon>Chitinimonas</taxon>
    </lineage>
</organism>
<keyword evidence="1" id="KW-0472">Membrane</keyword>
<dbReference type="Pfam" id="PF09997">
    <property type="entry name" value="DUF2238"/>
    <property type="match status" value="1"/>
</dbReference>
<keyword evidence="1" id="KW-0812">Transmembrane</keyword>
<keyword evidence="3" id="KW-1185">Reference proteome</keyword>
<evidence type="ECO:0000313" key="3">
    <source>
        <dbReference type="Proteomes" id="UP001595791"/>
    </source>
</evidence>
<gene>
    <name evidence="2" type="ORF">ACFOW7_13065</name>
</gene>
<feature type="transmembrane region" description="Helical" evidence="1">
    <location>
        <begin position="35"/>
        <end position="52"/>
    </location>
</feature>
<evidence type="ECO:0000256" key="1">
    <source>
        <dbReference type="SAM" id="Phobius"/>
    </source>
</evidence>
<proteinExistence type="predicted"/>
<dbReference type="EMBL" id="JBHSBU010000001">
    <property type="protein sequence ID" value="MFC4160270.1"/>
    <property type="molecule type" value="Genomic_DNA"/>
</dbReference>
<evidence type="ECO:0000313" key="2">
    <source>
        <dbReference type="EMBL" id="MFC4160270.1"/>
    </source>
</evidence>
<comment type="caution">
    <text evidence="2">The sequence shown here is derived from an EMBL/GenBank/DDBJ whole genome shotgun (WGS) entry which is preliminary data.</text>
</comment>
<feature type="transmembrane region" description="Helical" evidence="1">
    <location>
        <begin position="180"/>
        <end position="197"/>
    </location>
</feature>
<feature type="transmembrane region" description="Helical" evidence="1">
    <location>
        <begin position="61"/>
        <end position="84"/>
    </location>
</feature>
<feature type="transmembrane region" description="Helical" evidence="1">
    <location>
        <begin position="133"/>
        <end position="151"/>
    </location>
</feature>
<protein>
    <submittedName>
        <fullName evidence="2">DUF2238 domain-containing protein</fullName>
    </submittedName>
</protein>
<dbReference type="Proteomes" id="UP001595791">
    <property type="component" value="Unassembled WGS sequence"/>
</dbReference>
<reference evidence="3" key="1">
    <citation type="journal article" date="2019" name="Int. J. Syst. Evol. Microbiol.">
        <title>The Global Catalogue of Microorganisms (GCM) 10K type strain sequencing project: providing services to taxonomists for standard genome sequencing and annotation.</title>
        <authorList>
            <consortium name="The Broad Institute Genomics Platform"/>
            <consortium name="The Broad Institute Genome Sequencing Center for Infectious Disease"/>
            <person name="Wu L."/>
            <person name="Ma J."/>
        </authorList>
    </citation>
    <scope>NUCLEOTIDE SEQUENCE [LARGE SCALE GENOMIC DNA]</scope>
    <source>
        <strain evidence="3">LMG 29894</strain>
    </source>
</reference>
<dbReference type="InterPro" id="IPR014509">
    <property type="entry name" value="YjdF-like"/>
</dbReference>
<accession>A0ABV8MTT1</accession>
<keyword evidence="1" id="KW-1133">Transmembrane helix</keyword>